<dbReference type="RefSeq" id="WP_059062673.1">
    <property type="nucleotide sequence ID" value="NZ_LN879503.1"/>
</dbReference>
<geneLocation type="plasmid" evidence="2">
    <name>pPNK</name>
</geneLocation>
<sequence length="553" mass="63546">MVMRLIAFFLAISVRGFAEPSMKDLLKEGKTLAREENKKAFELGKSISLDDLLPPNQKRKSFDADEAKDKLKKGTYHDSEAYEFVTSDRVLKNVKDNQGFHKDEFFLKHSENISKNVEKEDEIIEEETIEHESHRCKESGDPFVISLIRELNIVVDSHPSKCLGHELVIKHSTGGQAALTIKQYKGKLSADPTVEWYDVSIMGGGMKESYNVLVKWRHKSGTATCENCQREASITKEEWIYYDPSLLSLIQTPDCTLVQQTCLDANSSKSINGHSISRKCWKEQLSFVYQFPLIRECLFLKTHNCELLEQHCIQQTPFGCALWEKSFRCFSKIIKTRTSAKGVFGLGEEWKTEYQPNHSFADVAIKLSVFEEAEKDLKKAQDFDATKLTVFKGEKLQCSKNVADDLMYDCCFKYSGLAKQVGLSKCSSDELSLAERRENGLCYYVGSYEEKMLDLWKSRDEHVFCCFSTKLARVVHEEGRRQLKKGWGEPKHPDCGGFSMEELSKLNFSKMDLTEVFDQLPKKMPDGFEQKMEAFQDRIRLQVENDEVHNERL</sequence>
<accession>A0A0U5JE93</accession>
<dbReference type="Proteomes" id="UP000069902">
    <property type="component" value="Plasmid pPNK"/>
</dbReference>
<dbReference type="InParanoid" id="A0A0U5JE93"/>
<dbReference type="EMBL" id="LN879503">
    <property type="protein sequence ID" value="CUI18200.1"/>
    <property type="molecule type" value="Genomic_DNA"/>
</dbReference>
<keyword evidence="2" id="KW-1185">Reference proteome</keyword>
<dbReference type="Pfam" id="PF06986">
    <property type="entry name" value="F_T4SS_TraN"/>
    <property type="match status" value="1"/>
</dbReference>
<protein>
    <submittedName>
        <fullName evidence="1">Type IV conjugative transfer system mating pair stabilisation protein TraN</fullName>
    </submittedName>
</protein>
<dbReference type="AlphaFoldDB" id="A0A0U5JE93"/>
<name>A0A0U5JE93_9BACT</name>
<evidence type="ECO:0000313" key="1">
    <source>
        <dbReference type="EMBL" id="CUI18200.1"/>
    </source>
</evidence>
<organism evidence="1 2">
    <name type="scientific">Candidatus Protochlamydia naegleriophila</name>
    <dbReference type="NCBI Taxonomy" id="389348"/>
    <lineage>
        <taxon>Bacteria</taxon>
        <taxon>Pseudomonadati</taxon>
        <taxon>Chlamydiota</taxon>
        <taxon>Chlamydiia</taxon>
        <taxon>Parachlamydiales</taxon>
        <taxon>Parachlamydiaceae</taxon>
        <taxon>Candidatus Protochlamydia</taxon>
    </lineage>
</organism>
<proteinExistence type="predicted"/>
<evidence type="ECO:0000313" key="2">
    <source>
        <dbReference type="Proteomes" id="UP000069902"/>
    </source>
</evidence>
<dbReference type="KEGG" id="pnl:PNK_p0148"/>
<dbReference type="PATRIC" id="fig|389348.3.peg.2919"/>
<gene>
    <name evidence="1" type="primary">traN</name>
    <name evidence="1" type="ORF">PNK_p0148</name>
</gene>
<dbReference type="InterPro" id="IPR014121">
    <property type="entry name" value="TraN_Ftype"/>
</dbReference>
<reference evidence="2" key="1">
    <citation type="submission" date="2015-09" db="EMBL/GenBank/DDBJ databases">
        <authorList>
            <person name="Bertelli C."/>
        </authorList>
    </citation>
    <scope>NUCLEOTIDE SEQUENCE [LARGE SCALE GENOMIC DNA]</scope>
    <source>
        <strain evidence="2">KNic</strain>
        <plasmid evidence="2">pPNK</plasmid>
    </source>
</reference>